<dbReference type="OrthoDB" id="10276590at2759"/>
<evidence type="ECO:0000256" key="1">
    <source>
        <dbReference type="SAM" id="MobiDB-lite"/>
    </source>
</evidence>
<reference evidence="2" key="1">
    <citation type="submission" date="2021-02" db="EMBL/GenBank/DDBJ databases">
        <authorList>
            <person name="Dougan E. K."/>
            <person name="Rhodes N."/>
            <person name="Thang M."/>
            <person name="Chan C."/>
        </authorList>
    </citation>
    <scope>NUCLEOTIDE SEQUENCE</scope>
</reference>
<feature type="region of interest" description="Disordered" evidence="1">
    <location>
        <begin position="91"/>
        <end position="110"/>
    </location>
</feature>
<name>A0A813CI49_9DINO</name>
<comment type="caution">
    <text evidence="2">The sequence shown here is derived from an EMBL/GenBank/DDBJ whole genome shotgun (WGS) entry which is preliminary data.</text>
</comment>
<evidence type="ECO:0000313" key="2">
    <source>
        <dbReference type="EMBL" id="CAE7943288.1"/>
    </source>
</evidence>
<dbReference type="AlphaFoldDB" id="A0A813CI49"/>
<proteinExistence type="predicted"/>
<dbReference type="EMBL" id="CAJNJA010099141">
    <property type="protein sequence ID" value="CAE7943288.1"/>
    <property type="molecule type" value="Genomic_DNA"/>
</dbReference>
<sequence length="110" mass="11944">MFGISARTLLVPAVHSLCGSLVQEQMKIWLWSFATAACGILVERHSSEVHLQLSASHLPPFPQPPVQSALPELPTLPQSVFDISPPTVRMMPTLPPNASEVPPATKQREA</sequence>
<evidence type="ECO:0000313" key="3">
    <source>
        <dbReference type="Proteomes" id="UP000601435"/>
    </source>
</evidence>
<gene>
    <name evidence="2" type="primary">Ccdc38</name>
    <name evidence="2" type="ORF">SNEC2469_LOCUS34993</name>
</gene>
<keyword evidence="3" id="KW-1185">Reference proteome</keyword>
<dbReference type="Proteomes" id="UP000601435">
    <property type="component" value="Unassembled WGS sequence"/>
</dbReference>
<protein>
    <submittedName>
        <fullName evidence="2">Ccdc38 protein</fullName>
    </submittedName>
</protein>
<accession>A0A813CI49</accession>
<organism evidence="2 3">
    <name type="scientific">Symbiodinium necroappetens</name>
    <dbReference type="NCBI Taxonomy" id="1628268"/>
    <lineage>
        <taxon>Eukaryota</taxon>
        <taxon>Sar</taxon>
        <taxon>Alveolata</taxon>
        <taxon>Dinophyceae</taxon>
        <taxon>Suessiales</taxon>
        <taxon>Symbiodiniaceae</taxon>
        <taxon>Symbiodinium</taxon>
    </lineage>
</organism>